<proteinExistence type="predicted"/>
<dbReference type="Proteomes" id="UP000241912">
    <property type="component" value="Unassembled WGS sequence"/>
</dbReference>
<feature type="compositionally biased region" description="Polar residues" evidence="1">
    <location>
        <begin position="87"/>
        <end position="98"/>
    </location>
</feature>
<comment type="caution">
    <text evidence="2">The sequence shown here is derived from an EMBL/GenBank/DDBJ whole genome shotgun (WGS) entry which is preliminary data.</text>
</comment>
<reference evidence="2 3" key="1">
    <citation type="submission" date="2018-03" db="EMBL/GenBank/DDBJ databases">
        <title>Draft genome of Nitrosomonas supralitoralis APG5.</title>
        <authorList>
            <person name="Urakawa H."/>
            <person name="Lopez J.V."/>
        </authorList>
    </citation>
    <scope>NUCLEOTIDE SEQUENCE [LARGE SCALE GENOMIC DNA]</scope>
    <source>
        <strain evidence="2 3">APG5</strain>
    </source>
</reference>
<sequence length="98" mass="10973">MKSMNTKYLLNAFSTILLIGIFSLLTGNTFAEYEKNNPTNVERKEEAKGSNDNIDSEQNIKESDDPAGPRDRDPSEIELPSDEDSDSAINPNSDKTRY</sequence>
<dbReference type="EMBL" id="PXXU01000088">
    <property type="protein sequence ID" value="PSJ16001.1"/>
    <property type="molecule type" value="Genomic_DNA"/>
</dbReference>
<organism evidence="2 3">
    <name type="scientific">Nitrosomonas supralitoralis</name>
    <dbReference type="NCBI Taxonomy" id="2116706"/>
    <lineage>
        <taxon>Bacteria</taxon>
        <taxon>Pseudomonadati</taxon>
        <taxon>Pseudomonadota</taxon>
        <taxon>Betaproteobacteria</taxon>
        <taxon>Nitrosomonadales</taxon>
        <taxon>Nitrosomonadaceae</taxon>
        <taxon>Nitrosomonas</taxon>
    </lineage>
</organism>
<keyword evidence="3" id="KW-1185">Reference proteome</keyword>
<feature type="region of interest" description="Disordered" evidence="1">
    <location>
        <begin position="33"/>
        <end position="98"/>
    </location>
</feature>
<gene>
    <name evidence="2" type="ORF">C7H79_15975</name>
</gene>
<feature type="compositionally biased region" description="Basic and acidic residues" evidence="1">
    <location>
        <begin position="58"/>
        <end position="75"/>
    </location>
</feature>
<dbReference type="AlphaFoldDB" id="A0A2P7NR93"/>
<dbReference type="RefSeq" id="WP_106708259.1">
    <property type="nucleotide sequence ID" value="NZ_PXXU01000088.1"/>
</dbReference>
<name>A0A2P7NR93_9PROT</name>
<accession>A0A2P7NR93</accession>
<evidence type="ECO:0000313" key="2">
    <source>
        <dbReference type="EMBL" id="PSJ16001.1"/>
    </source>
</evidence>
<protein>
    <submittedName>
        <fullName evidence="2">Uncharacterized protein</fullName>
    </submittedName>
</protein>
<evidence type="ECO:0000256" key="1">
    <source>
        <dbReference type="SAM" id="MobiDB-lite"/>
    </source>
</evidence>
<evidence type="ECO:0000313" key="3">
    <source>
        <dbReference type="Proteomes" id="UP000241912"/>
    </source>
</evidence>